<feature type="transmembrane region" description="Helical" evidence="8">
    <location>
        <begin position="161"/>
        <end position="182"/>
    </location>
</feature>
<dbReference type="GO" id="GO:0032126">
    <property type="term" value="C:eisosome"/>
    <property type="evidence" value="ECO:0007669"/>
    <property type="project" value="EnsemblFungi"/>
</dbReference>
<protein>
    <recommendedName>
        <fullName evidence="9">Amino acid permease/ SLC12A domain-containing protein</fullName>
    </recommendedName>
</protein>
<keyword evidence="7 8" id="KW-0472">Membrane</keyword>
<feature type="transmembrane region" description="Helical" evidence="8">
    <location>
        <begin position="479"/>
        <end position="504"/>
    </location>
</feature>
<keyword evidence="3" id="KW-0813">Transport</keyword>
<dbReference type="InterPro" id="IPR013792">
    <property type="entry name" value="RNA3'P_cycl/enolpyr_Trfase_a/b"/>
</dbReference>
<dbReference type="Proteomes" id="UP000001640">
    <property type="component" value="Chromosome 1"/>
</dbReference>
<evidence type="ECO:0000256" key="3">
    <source>
        <dbReference type="ARBA" id="ARBA00022448"/>
    </source>
</evidence>
<dbReference type="FunFam" id="1.20.1740.10:FF:000017">
    <property type="entry name" value="Amino acid permease"/>
    <property type="match status" value="1"/>
</dbReference>
<dbReference type="KEGG" id="ncs:NCAS_0A08920"/>
<dbReference type="PROSITE" id="PS00218">
    <property type="entry name" value="AMINO_ACID_PERMEASE_1"/>
    <property type="match status" value="1"/>
</dbReference>
<evidence type="ECO:0000256" key="5">
    <source>
        <dbReference type="ARBA" id="ARBA00022970"/>
    </source>
</evidence>
<evidence type="ECO:0000256" key="7">
    <source>
        <dbReference type="ARBA" id="ARBA00023136"/>
    </source>
</evidence>
<dbReference type="GO" id="GO:0005886">
    <property type="term" value="C:plasma membrane"/>
    <property type="evidence" value="ECO:0007669"/>
    <property type="project" value="EnsemblFungi"/>
</dbReference>
<feature type="domain" description="Amino acid permease/ SLC12A" evidence="9">
    <location>
        <begin position="93"/>
        <end position="550"/>
    </location>
</feature>
<keyword evidence="4 8" id="KW-0812">Transmembrane</keyword>
<reference evidence="11" key="1">
    <citation type="journal article" date="2011" name="Proc. Natl. Acad. Sci. U.S.A.">
        <title>Evolutionary erosion of yeast sex chromosomes by mating-type switching accidents.</title>
        <authorList>
            <person name="Gordon J.L."/>
            <person name="Armisen D."/>
            <person name="Proux-Wera E."/>
            <person name="Oheigeartaigh S.S."/>
            <person name="Byrne K.P."/>
            <person name="Wolfe K.H."/>
        </authorList>
    </citation>
    <scope>NUCLEOTIDE SEQUENCE [LARGE SCALE GENOMIC DNA]</scope>
    <source>
        <strain evidence="11">ATCC 76901 / BCRC 22586 / CBS 4309 / NBRC 1992 / NRRL Y-12630</strain>
    </source>
</reference>
<evidence type="ECO:0000256" key="2">
    <source>
        <dbReference type="ARBA" id="ARBA00006983"/>
    </source>
</evidence>
<keyword evidence="11" id="KW-1185">Reference proteome</keyword>
<dbReference type="InterPro" id="IPR050524">
    <property type="entry name" value="APC_YAT"/>
</dbReference>
<dbReference type="AlphaFoldDB" id="G0V7K2"/>
<evidence type="ECO:0000256" key="6">
    <source>
        <dbReference type="ARBA" id="ARBA00022989"/>
    </source>
</evidence>
<dbReference type="Pfam" id="PF00324">
    <property type="entry name" value="AA_permease"/>
    <property type="match status" value="1"/>
</dbReference>
<dbReference type="OrthoDB" id="3900342at2759"/>
<feature type="transmembrane region" description="Helical" evidence="8">
    <location>
        <begin position="202"/>
        <end position="224"/>
    </location>
</feature>
<feature type="transmembrane region" description="Helical" evidence="8">
    <location>
        <begin position="524"/>
        <end position="544"/>
    </location>
</feature>
<feature type="transmembrane region" description="Helical" evidence="8">
    <location>
        <begin position="275"/>
        <end position="297"/>
    </location>
</feature>
<dbReference type="NCBIfam" id="TIGR00913">
    <property type="entry name" value="2A0310"/>
    <property type="match status" value="1"/>
</dbReference>
<dbReference type="SUPFAM" id="SSF55205">
    <property type="entry name" value="EPT/RTPC-like"/>
    <property type="match status" value="1"/>
</dbReference>
<dbReference type="eggNOG" id="KOG1286">
    <property type="taxonomic scope" value="Eukaryota"/>
</dbReference>
<feature type="transmembrane region" description="Helical" evidence="8">
    <location>
        <begin position="440"/>
        <end position="458"/>
    </location>
</feature>
<dbReference type="EMBL" id="HE576752">
    <property type="protein sequence ID" value="CCC67450.1"/>
    <property type="molecule type" value="Genomic_DNA"/>
</dbReference>
<keyword evidence="5" id="KW-0029">Amino-acid transport</keyword>
<gene>
    <name evidence="10" type="primary">NCAS0A08920</name>
    <name evidence="10" type="ordered locus">NCAS_0A08920</name>
</gene>
<evidence type="ECO:0000256" key="4">
    <source>
        <dbReference type="ARBA" id="ARBA00022692"/>
    </source>
</evidence>
<comment type="similarity">
    <text evidence="2">Belongs to the amino acid-polyamine-organocation (APC) superfamily. YAT (TC 2.A.3.10) family.</text>
</comment>
<feature type="transmembrane region" description="Helical" evidence="8">
    <location>
        <begin position="366"/>
        <end position="391"/>
    </location>
</feature>
<dbReference type="InterPro" id="IPR004841">
    <property type="entry name" value="AA-permease/SLC12A_dom"/>
</dbReference>
<dbReference type="PANTHER" id="PTHR43341:SF16">
    <property type="entry name" value="TRYPTOPHAN PERMEASE"/>
    <property type="match status" value="1"/>
</dbReference>
<dbReference type="FunCoup" id="G0V7K2">
    <property type="interactions" value="202"/>
</dbReference>
<evidence type="ECO:0000259" key="9">
    <source>
        <dbReference type="Pfam" id="PF00324"/>
    </source>
</evidence>
<feature type="transmembrane region" description="Helical" evidence="8">
    <location>
        <begin position="318"/>
        <end position="336"/>
    </location>
</feature>
<feature type="transmembrane region" description="Helical" evidence="8">
    <location>
        <begin position="412"/>
        <end position="428"/>
    </location>
</feature>
<evidence type="ECO:0000313" key="10">
    <source>
        <dbReference type="EMBL" id="CCC67450.1"/>
    </source>
</evidence>
<feature type="transmembrane region" description="Helical" evidence="8">
    <location>
        <begin position="121"/>
        <end position="141"/>
    </location>
</feature>
<dbReference type="PIRSF" id="PIRSF006060">
    <property type="entry name" value="AA_transporter"/>
    <property type="match status" value="1"/>
</dbReference>
<evidence type="ECO:0000256" key="1">
    <source>
        <dbReference type="ARBA" id="ARBA00004141"/>
    </source>
</evidence>
<dbReference type="HOGENOM" id="CLU_007946_12_0_1"/>
<dbReference type="OMA" id="HLIMIAI"/>
<dbReference type="InParanoid" id="G0V7K2"/>
<dbReference type="InterPro" id="IPR004762">
    <property type="entry name" value="Amino_acid_permease_fungi"/>
</dbReference>
<organism evidence="10 11">
    <name type="scientific">Naumovozyma castellii</name>
    <name type="common">Yeast</name>
    <name type="synonym">Saccharomyces castellii</name>
    <dbReference type="NCBI Taxonomy" id="27288"/>
    <lineage>
        <taxon>Eukaryota</taxon>
        <taxon>Fungi</taxon>
        <taxon>Dikarya</taxon>
        <taxon>Ascomycota</taxon>
        <taxon>Saccharomycotina</taxon>
        <taxon>Saccharomycetes</taxon>
        <taxon>Saccharomycetales</taxon>
        <taxon>Saccharomycetaceae</taxon>
        <taxon>Naumovozyma</taxon>
    </lineage>
</organism>
<accession>G0V7K2</accession>
<name>G0V7K2_NAUCA</name>
<feature type="transmembrane region" description="Helical" evidence="8">
    <location>
        <begin position="94"/>
        <end position="115"/>
    </location>
</feature>
<dbReference type="InterPro" id="IPR004840">
    <property type="entry name" value="Amino_acid_permease_CS"/>
</dbReference>
<dbReference type="GO" id="GO:0003824">
    <property type="term" value="F:catalytic activity"/>
    <property type="evidence" value="ECO:0007669"/>
    <property type="project" value="InterPro"/>
</dbReference>
<comment type="subcellular location">
    <subcellularLocation>
        <location evidence="1">Membrane</location>
        <topology evidence="1">Multi-pass membrane protein</topology>
    </subcellularLocation>
</comment>
<dbReference type="PANTHER" id="PTHR43341">
    <property type="entry name" value="AMINO ACID PERMEASE"/>
    <property type="match status" value="1"/>
</dbReference>
<dbReference type="RefSeq" id="XP_003673831.1">
    <property type="nucleotide sequence ID" value="XM_003673783.1"/>
</dbReference>
<feature type="transmembrane region" description="Helical" evidence="8">
    <location>
        <begin position="236"/>
        <end position="255"/>
    </location>
</feature>
<sequence>MTIQTSFTDEGARRRSEINEFIDFEKKPVDIKKTSSVVATTKHAHDEYEDNFPGNGFYQPPRNIFQRCIDSFKPPLDGSFDTNNLKRSLKARHLIMIAIGGSIGTGLFVGSGQAIATGGPLAVVIGWAIAGSQIIGTIHGLGEITVRFPVVGAFANYSTRFLDPSLSFVISTIYVIQWFFVLPLEIISSAMTVQYWNQSIDPVVWVAIFYCAIVSINLFGARGFGEAEFVFSSVKVLTICGFIILCIVLICGGGPDHDFVGAKYWHDPGCLAHGFPGVLSVLVVASYSLGGTEMVCLASGETDPKELPSAIKQTFWRILFFFLVSLTLIGFLVPYTNENLLGGSSVNNSPFVIAIKLHQIKVLPSIVNAVILISILSVGNSCIFASSRTLCSMAHQGLIPRFFGYIDRAGRPLTGIITNSLFGLLAFLVKSSSMSEVFDWLMAIAGLATCIVWLSINISHIRFRLAMKAQGRSLDELEFVSAVGIWGSAYSAVINSLILVAQFYCALWPIGGWENSSIRAKKFFQSYLCALIMIVLFVGHKIFYRYKTGKWWSMLPLNKIDLETDRKNIDIEILKQEIAERNRHLRASPWYVRWYHFWC</sequence>
<dbReference type="GeneID" id="96900929"/>
<dbReference type="GO" id="GO:0005300">
    <property type="term" value="F:high-affinity tryptophan transmembrane transporter activity"/>
    <property type="evidence" value="ECO:0007669"/>
    <property type="project" value="EnsemblFungi"/>
</dbReference>
<evidence type="ECO:0000313" key="11">
    <source>
        <dbReference type="Proteomes" id="UP000001640"/>
    </source>
</evidence>
<dbReference type="Gene3D" id="1.20.1740.10">
    <property type="entry name" value="Amino acid/polyamine transporter I"/>
    <property type="match status" value="1"/>
</dbReference>
<proteinExistence type="inferred from homology"/>
<reference key="2">
    <citation type="submission" date="2011-08" db="EMBL/GenBank/DDBJ databases">
        <title>Genome sequence of Naumovozyma castellii.</title>
        <authorList>
            <person name="Gordon J.L."/>
            <person name="Armisen D."/>
            <person name="Proux-Wera E."/>
            <person name="OhEigeartaigh S.S."/>
            <person name="Byrne K.P."/>
            <person name="Wolfe K.H."/>
        </authorList>
    </citation>
    <scope>NUCLEOTIDE SEQUENCE</scope>
    <source>
        <strain>Type strain:CBS 4309</strain>
    </source>
</reference>
<evidence type="ECO:0000256" key="8">
    <source>
        <dbReference type="SAM" id="Phobius"/>
    </source>
</evidence>
<keyword evidence="6 8" id="KW-1133">Transmembrane helix</keyword>